<dbReference type="SMART" id="SM00100">
    <property type="entry name" value="cNMP"/>
    <property type="match status" value="1"/>
</dbReference>
<feature type="domain" description="Cyclic nucleotide-binding" evidence="4">
    <location>
        <begin position="32"/>
        <end position="135"/>
    </location>
</feature>
<proteinExistence type="predicted"/>
<dbReference type="SUPFAM" id="SSF51206">
    <property type="entry name" value="cAMP-binding domain-like"/>
    <property type="match status" value="1"/>
</dbReference>
<sequence length="232" mass="26360">MKEIKGKCDVSNCYLCNHCSKDWAIAITSHKKNYEVKKGQHIFIEGEPVTRIYFVYSGKIKTHKRWDAEKELIIRFAKPGDILGHMGLGNEPVYPVTTTALENSVICSVDLAFFESSLNVNPKLTYSLMKLFANELQESEKRMRNLVHMPVKERIALALLNLKKQFGTTEDGYIDIELSRQDLSSFAAVAYETLFKVMNEFQNSSLIATNGKSIKLLNEAELKAMTIDKVQL</sequence>
<organism evidence="6 7">
    <name type="scientific">Mucilaginibacter rubeus</name>
    <dbReference type="NCBI Taxonomy" id="2027860"/>
    <lineage>
        <taxon>Bacteria</taxon>
        <taxon>Pseudomonadati</taxon>
        <taxon>Bacteroidota</taxon>
        <taxon>Sphingobacteriia</taxon>
        <taxon>Sphingobacteriales</taxon>
        <taxon>Sphingobacteriaceae</taxon>
        <taxon>Mucilaginibacter</taxon>
    </lineage>
</organism>
<evidence type="ECO:0000256" key="2">
    <source>
        <dbReference type="ARBA" id="ARBA00023125"/>
    </source>
</evidence>
<dbReference type="Pfam" id="PF13545">
    <property type="entry name" value="HTH_Crp_2"/>
    <property type="match status" value="1"/>
</dbReference>
<dbReference type="PROSITE" id="PS51063">
    <property type="entry name" value="HTH_CRP_2"/>
    <property type="match status" value="1"/>
</dbReference>
<dbReference type="PANTHER" id="PTHR24567:SF26">
    <property type="entry name" value="REGULATORY PROTEIN YEIL"/>
    <property type="match status" value="1"/>
</dbReference>
<dbReference type="EMBL" id="CP043450">
    <property type="protein sequence ID" value="QEM10710.1"/>
    <property type="molecule type" value="Genomic_DNA"/>
</dbReference>
<dbReference type="PROSITE" id="PS50042">
    <property type="entry name" value="CNMP_BINDING_3"/>
    <property type="match status" value="1"/>
</dbReference>
<dbReference type="InterPro" id="IPR036388">
    <property type="entry name" value="WH-like_DNA-bd_sf"/>
</dbReference>
<dbReference type="InterPro" id="IPR000595">
    <property type="entry name" value="cNMP-bd_dom"/>
</dbReference>
<dbReference type="SUPFAM" id="SSF46785">
    <property type="entry name" value="Winged helix' DNA-binding domain"/>
    <property type="match status" value="1"/>
</dbReference>
<reference evidence="6" key="1">
    <citation type="submission" date="2019-08" db="EMBL/GenBank/DDBJ databases">
        <title>Comparative genome analysis confer to the adaptation heavy metal polluted environment.</title>
        <authorList>
            <person name="Li Y."/>
        </authorList>
    </citation>
    <scope>NUCLEOTIDE SEQUENCE [LARGE SCALE GENOMIC DNA]</scope>
    <source>
        <strain evidence="6">P1</strain>
    </source>
</reference>
<dbReference type="InterPro" id="IPR050397">
    <property type="entry name" value="Env_Response_Regulators"/>
</dbReference>
<evidence type="ECO:0000256" key="1">
    <source>
        <dbReference type="ARBA" id="ARBA00023015"/>
    </source>
</evidence>
<dbReference type="InterPro" id="IPR036390">
    <property type="entry name" value="WH_DNA-bd_sf"/>
</dbReference>
<protein>
    <submittedName>
        <fullName evidence="6">Crp/Fnr family transcriptional regulator</fullName>
    </submittedName>
</protein>
<dbReference type="GO" id="GO:0005829">
    <property type="term" value="C:cytosol"/>
    <property type="evidence" value="ECO:0007669"/>
    <property type="project" value="TreeGrafter"/>
</dbReference>
<keyword evidence="3" id="KW-0804">Transcription</keyword>
<feature type="domain" description="HTH crp-type" evidence="5">
    <location>
        <begin position="149"/>
        <end position="220"/>
    </location>
</feature>
<dbReference type="AlphaFoldDB" id="A0A5C1I021"/>
<dbReference type="OrthoDB" id="9127033at2"/>
<name>A0A5C1I021_9SPHI</name>
<dbReference type="Pfam" id="PF00027">
    <property type="entry name" value="cNMP_binding"/>
    <property type="match status" value="1"/>
</dbReference>
<dbReference type="InterPro" id="IPR018490">
    <property type="entry name" value="cNMP-bd_dom_sf"/>
</dbReference>
<dbReference type="CDD" id="cd00038">
    <property type="entry name" value="CAP_ED"/>
    <property type="match status" value="1"/>
</dbReference>
<dbReference type="Proteomes" id="UP000251402">
    <property type="component" value="Chromosome"/>
</dbReference>
<evidence type="ECO:0000259" key="5">
    <source>
        <dbReference type="PROSITE" id="PS51063"/>
    </source>
</evidence>
<accession>A0A5C1I021</accession>
<dbReference type="InterPro" id="IPR014710">
    <property type="entry name" value="RmlC-like_jellyroll"/>
</dbReference>
<dbReference type="Gene3D" id="1.10.10.10">
    <property type="entry name" value="Winged helix-like DNA-binding domain superfamily/Winged helix DNA-binding domain"/>
    <property type="match status" value="1"/>
</dbReference>
<evidence type="ECO:0000256" key="3">
    <source>
        <dbReference type="ARBA" id="ARBA00023163"/>
    </source>
</evidence>
<dbReference type="PANTHER" id="PTHR24567">
    <property type="entry name" value="CRP FAMILY TRANSCRIPTIONAL REGULATORY PROTEIN"/>
    <property type="match status" value="1"/>
</dbReference>
<evidence type="ECO:0000313" key="7">
    <source>
        <dbReference type="Proteomes" id="UP000251402"/>
    </source>
</evidence>
<keyword evidence="2" id="KW-0238">DNA-binding</keyword>
<dbReference type="KEGG" id="mrub:DEO27_011980"/>
<keyword evidence="7" id="KW-1185">Reference proteome</keyword>
<dbReference type="GO" id="GO:0003677">
    <property type="term" value="F:DNA binding"/>
    <property type="evidence" value="ECO:0007669"/>
    <property type="project" value="UniProtKB-KW"/>
</dbReference>
<keyword evidence="1" id="KW-0805">Transcription regulation</keyword>
<dbReference type="InterPro" id="IPR012318">
    <property type="entry name" value="HTH_CRP"/>
</dbReference>
<evidence type="ECO:0000313" key="6">
    <source>
        <dbReference type="EMBL" id="QEM10710.1"/>
    </source>
</evidence>
<dbReference type="Gene3D" id="2.60.120.10">
    <property type="entry name" value="Jelly Rolls"/>
    <property type="match status" value="1"/>
</dbReference>
<gene>
    <name evidence="6" type="ORF">DEO27_011980</name>
</gene>
<evidence type="ECO:0000259" key="4">
    <source>
        <dbReference type="PROSITE" id="PS50042"/>
    </source>
</evidence>
<dbReference type="GO" id="GO:0003700">
    <property type="term" value="F:DNA-binding transcription factor activity"/>
    <property type="evidence" value="ECO:0007669"/>
    <property type="project" value="TreeGrafter"/>
</dbReference>
<dbReference type="RefSeq" id="WP_112565917.1">
    <property type="nucleotide sequence ID" value="NZ_CP043450.1"/>
</dbReference>